<evidence type="ECO:0000313" key="10">
    <source>
        <dbReference type="Proteomes" id="UP000823844"/>
    </source>
</evidence>
<sequence length="465" mass="52699">MLNLPDSFKEKYLKLLGSQEAKKLFDSLNQETKKAFRINSLKEFNDINISKKEPVPDIPLAYYGEVNSKSPEWVSGEVYSQDPAAMFPAQIAQISPGEKVLDLCAAPGGKTTALAESLKNKGLLVANEISSTRVKALRENLERWGVGNALITNEDSINLAKRFPQFFDTILVDAPCSGEGMFRKNPDAIKYWSPKYVLTCQKRQKEILTETIKMLKPGGKLVYSTCTFSPEEDEEIVAWLVNTYQMKIEKPNNISSNKISFGRKDFLKKPVPGIENTLRFWPQDNLGEGQFVAILTMPGNDTKVPNKQKKKRAKGKNNLRPNKQEKEYLVKVLDKFVLPAFLQDWSEKCLIRNDHVFIPAYSGNLKGLKIINNGIELGLLKKNRFEPGHQLAEVLGQVKQNQVFELENQEEFMKYLHGETINSKTQLRGFVLVSYEGFIFSFGKVTGNGILKNFYPKGLRIMKID</sequence>
<dbReference type="GO" id="GO:0003723">
    <property type="term" value="F:RNA binding"/>
    <property type="evidence" value="ECO:0007669"/>
    <property type="project" value="UniProtKB-UniRule"/>
</dbReference>
<name>A0A9E2KQS5_9LACO</name>
<keyword evidence="5 6" id="KW-0694">RNA-binding</keyword>
<feature type="binding site" evidence="6">
    <location>
        <begin position="104"/>
        <end position="110"/>
    </location>
    <ligand>
        <name>S-adenosyl-L-methionine</name>
        <dbReference type="ChEBI" id="CHEBI:59789"/>
    </ligand>
</feature>
<dbReference type="InterPro" id="IPR023267">
    <property type="entry name" value="RCMT"/>
</dbReference>
<dbReference type="Pfam" id="PF17126">
    <property type="entry name" value="RsmF_methylt_CI"/>
    <property type="match status" value="1"/>
</dbReference>
<proteinExistence type="inferred from homology"/>
<dbReference type="PRINTS" id="PR02008">
    <property type="entry name" value="RCMTFAMILY"/>
</dbReference>
<evidence type="ECO:0000256" key="5">
    <source>
        <dbReference type="ARBA" id="ARBA00022884"/>
    </source>
</evidence>
<dbReference type="GO" id="GO:0006396">
    <property type="term" value="P:RNA processing"/>
    <property type="evidence" value="ECO:0007669"/>
    <property type="project" value="InterPro"/>
</dbReference>
<evidence type="ECO:0000259" key="8">
    <source>
        <dbReference type="PROSITE" id="PS51686"/>
    </source>
</evidence>
<evidence type="ECO:0000256" key="2">
    <source>
        <dbReference type="ARBA" id="ARBA00022603"/>
    </source>
</evidence>
<dbReference type="SUPFAM" id="SSF53335">
    <property type="entry name" value="S-adenosyl-L-methionine-dependent methyltransferases"/>
    <property type="match status" value="1"/>
</dbReference>
<dbReference type="InterPro" id="IPR001678">
    <property type="entry name" value="MeTrfase_RsmB-F_NOP2_dom"/>
</dbReference>
<dbReference type="GO" id="GO:0008757">
    <property type="term" value="F:S-adenosylmethionine-dependent methyltransferase activity"/>
    <property type="evidence" value="ECO:0007669"/>
    <property type="project" value="InterPro"/>
</dbReference>
<dbReference type="GO" id="GO:0001510">
    <property type="term" value="P:RNA methylation"/>
    <property type="evidence" value="ECO:0007669"/>
    <property type="project" value="InterPro"/>
</dbReference>
<feature type="compositionally biased region" description="Basic residues" evidence="7">
    <location>
        <begin position="306"/>
        <end position="317"/>
    </location>
</feature>
<feature type="binding site" evidence="6">
    <location>
        <position position="128"/>
    </location>
    <ligand>
        <name>S-adenosyl-L-methionine</name>
        <dbReference type="ChEBI" id="CHEBI:59789"/>
    </ligand>
</feature>
<dbReference type="InterPro" id="IPR029063">
    <property type="entry name" value="SAM-dependent_MTases_sf"/>
</dbReference>
<dbReference type="Gene3D" id="3.40.50.150">
    <property type="entry name" value="Vaccinia Virus protein VP39"/>
    <property type="match status" value="1"/>
</dbReference>
<dbReference type="CDD" id="cd02440">
    <property type="entry name" value="AdoMet_MTases"/>
    <property type="match status" value="1"/>
</dbReference>
<dbReference type="InterPro" id="IPR031341">
    <property type="entry name" value="Methyltr_RsmF_N"/>
</dbReference>
<dbReference type="InterPro" id="IPR027391">
    <property type="entry name" value="Nol1_Nop2_Fmu_2"/>
</dbReference>
<evidence type="ECO:0000256" key="3">
    <source>
        <dbReference type="ARBA" id="ARBA00022679"/>
    </source>
</evidence>
<evidence type="ECO:0000256" key="6">
    <source>
        <dbReference type="PROSITE-ProRule" id="PRU01023"/>
    </source>
</evidence>
<accession>A0A9E2KQS5</accession>
<feature type="binding site" evidence="6">
    <location>
        <position position="173"/>
    </location>
    <ligand>
        <name>S-adenosyl-L-methionine</name>
        <dbReference type="ChEBI" id="CHEBI:59789"/>
    </ligand>
</feature>
<keyword evidence="1" id="KW-0963">Cytoplasm</keyword>
<dbReference type="InterPro" id="IPR031340">
    <property type="entry name" value="RsmF_methylt_CI"/>
</dbReference>
<organism evidence="9 10">
    <name type="scientific">Candidatus Lactobacillus pullistercoris</name>
    <dbReference type="NCBI Taxonomy" id="2838636"/>
    <lineage>
        <taxon>Bacteria</taxon>
        <taxon>Bacillati</taxon>
        <taxon>Bacillota</taxon>
        <taxon>Bacilli</taxon>
        <taxon>Lactobacillales</taxon>
        <taxon>Lactobacillaceae</taxon>
        <taxon>Lactobacillus</taxon>
    </lineage>
</organism>
<dbReference type="GO" id="GO:0008173">
    <property type="term" value="F:RNA methyltransferase activity"/>
    <property type="evidence" value="ECO:0007669"/>
    <property type="project" value="InterPro"/>
</dbReference>
<dbReference type="PANTHER" id="PTHR22807:SF30">
    <property type="entry name" value="28S RRNA (CYTOSINE(4447)-C(5))-METHYLTRANSFERASE-RELATED"/>
    <property type="match status" value="1"/>
</dbReference>
<evidence type="ECO:0000256" key="1">
    <source>
        <dbReference type="ARBA" id="ARBA00022490"/>
    </source>
</evidence>
<protein>
    <submittedName>
        <fullName evidence="9">RsmF rRNA methyltransferase first C-terminal domain-containing protein</fullName>
    </submittedName>
</protein>
<feature type="domain" description="SAM-dependent MTase RsmB/NOP-type" evidence="8">
    <location>
        <begin position="1"/>
        <end position="298"/>
    </location>
</feature>
<dbReference type="CDD" id="cd21147">
    <property type="entry name" value="RsmF_methylt_CTD1"/>
    <property type="match status" value="1"/>
</dbReference>
<comment type="similarity">
    <text evidence="6">Belongs to the class I-like SAM-binding methyltransferase superfamily. RsmB/NOP family.</text>
</comment>
<dbReference type="Gene3D" id="3.30.70.1170">
    <property type="entry name" value="Sun protein, domain 3"/>
    <property type="match status" value="1"/>
</dbReference>
<dbReference type="Pfam" id="PF01189">
    <property type="entry name" value="Methyltr_RsmB-F"/>
    <property type="match status" value="1"/>
</dbReference>
<keyword evidence="3 6" id="KW-0808">Transferase</keyword>
<evidence type="ECO:0000313" key="9">
    <source>
        <dbReference type="EMBL" id="MBU3827835.1"/>
    </source>
</evidence>
<dbReference type="EMBL" id="JAHLFT010000020">
    <property type="protein sequence ID" value="MBU3827835.1"/>
    <property type="molecule type" value="Genomic_DNA"/>
</dbReference>
<dbReference type="PANTHER" id="PTHR22807">
    <property type="entry name" value="NOP2 YEAST -RELATED NOL1/NOP2/FMU SUN DOMAIN-CONTAINING"/>
    <property type="match status" value="1"/>
</dbReference>
<evidence type="ECO:0000256" key="7">
    <source>
        <dbReference type="SAM" id="MobiDB-lite"/>
    </source>
</evidence>
<evidence type="ECO:0000256" key="4">
    <source>
        <dbReference type="ARBA" id="ARBA00022691"/>
    </source>
</evidence>
<reference evidence="9" key="1">
    <citation type="journal article" date="2021" name="PeerJ">
        <title>Extensive microbial diversity within the chicken gut microbiome revealed by metagenomics and culture.</title>
        <authorList>
            <person name="Gilroy R."/>
            <person name="Ravi A."/>
            <person name="Getino M."/>
            <person name="Pursley I."/>
            <person name="Horton D.L."/>
            <person name="Alikhan N.F."/>
            <person name="Baker D."/>
            <person name="Gharbi K."/>
            <person name="Hall N."/>
            <person name="Watson M."/>
            <person name="Adriaenssens E.M."/>
            <person name="Foster-Nyarko E."/>
            <person name="Jarju S."/>
            <person name="Secka A."/>
            <person name="Antonio M."/>
            <person name="Oren A."/>
            <person name="Chaudhuri R.R."/>
            <person name="La Ragione R."/>
            <person name="Hildebrand F."/>
            <person name="Pallen M.J."/>
        </authorList>
    </citation>
    <scope>NUCLEOTIDE SEQUENCE</scope>
    <source>
        <strain evidence="9">F6-686</strain>
    </source>
</reference>
<reference evidence="9" key="2">
    <citation type="submission" date="2021-04" db="EMBL/GenBank/DDBJ databases">
        <authorList>
            <person name="Gilroy R."/>
        </authorList>
    </citation>
    <scope>NUCLEOTIDE SEQUENCE</scope>
    <source>
        <strain evidence="9">F6-686</strain>
    </source>
</reference>
<gene>
    <name evidence="9" type="ORF">H9806_01480</name>
</gene>
<comment type="caution">
    <text evidence="9">The sequence shown here is derived from an EMBL/GenBank/DDBJ whole genome shotgun (WGS) entry which is preliminary data.</text>
</comment>
<feature type="region of interest" description="Disordered" evidence="7">
    <location>
        <begin position="300"/>
        <end position="320"/>
    </location>
</feature>
<keyword evidence="2 6" id="KW-0489">Methyltransferase</keyword>
<dbReference type="Proteomes" id="UP000823844">
    <property type="component" value="Unassembled WGS sequence"/>
</dbReference>
<feature type="binding site" evidence="6">
    <location>
        <position position="155"/>
    </location>
    <ligand>
        <name>S-adenosyl-L-methionine</name>
        <dbReference type="ChEBI" id="CHEBI:59789"/>
    </ligand>
</feature>
<dbReference type="Pfam" id="PF17125">
    <property type="entry name" value="Methyltr_RsmF_N"/>
    <property type="match status" value="1"/>
</dbReference>
<dbReference type="Gene3D" id="2.30.130.60">
    <property type="match status" value="1"/>
</dbReference>
<dbReference type="AlphaFoldDB" id="A0A9E2KQS5"/>
<keyword evidence="4 6" id="KW-0949">S-adenosyl-L-methionine</keyword>
<dbReference type="NCBIfam" id="TIGR00446">
    <property type="entry name" value="nop2p"/>
    <property type="match status" value="1"/>
</dbReference>
<dbReference type="PROSITE" id="PS51686">
    <property type="entry name" value="SAM_MT_RSMB_NOP"/>
    <property type="match status" value="1"/>
</dbReference>
<dbReference type="InterPro" id="IPR011023">
    <property type="entry name" value="Nop2p"/>
</dbReference>
<dbReference type="InterPro" id="IPR049560">
    <property type="entry name" value="MeTrfase_RsmB-F_NOP2_cat"/>
</dbReference>
<feature type="active site" description="Nucleophile" evidence="6">
    <location>
        <position position="226"/>
    </location>
</feature>
<dbReference type="Pfam" id="PF13636">
    <property type="entry name" value="Methyltranf_PUA"/>
    <property type="match status" value="1"/>
</dbReference>